<name>A0ACC0JHJ1_CHOFU</name>
<proteinExistence type="predicted"/>
<accession>A0ACC0JHJ1</accession>
<dbReference type="EMBL" id="CM046125">
    <property type="protein sequence ID" value="KAI8423295.1"/>
    <property type="molecule type" value="Genomic_DNA"/>
</dbReference>
<evidence type="ECO:0000313" key="2">
    <source>
        <dbReference type="Proteomes" id="UP001064048"/>
    </source>
</evidence>
<comment type="caution">
    <text evidence="1">The sequence shown here is derived from an EMBL/GenBank/DDBJ whole genome shotgun (WGS) entry which is preliminary data.</text>
</comment>
<sequence length="237" mass="26075">MQPRCGLQTGHPSLMMTNMMMHYLPRTRVPGSPASPDYVVAAGWLLSDNPQELGLLMIVFKTRRAHLKMSLHSGATYAASFSVCMWTTFMSLRLPALPTAVIASSKGAGVAAAPCANTVCPGRRGVRALVGAQIYKMTSMAWHNHKHKRHDTAEAEYVLFYFVYSEGKHCKETSTSLRGNSMVCEVPNPHWARVGTMAKPYSERRAVPSSGTFKLGNVLPLIPLILSHRLLPMSCMN</sequence>
<dbReference type="Proteomes" id="UP001064048">
    <property type="component" value="Chromosome 25"/>
</dbReference>
<protein>
    <submittedName>
        <fullName evidence="1">Uncharacterized protein</fullName>
    </submittedName>
</protein>
<reference evidence="1 2" key="1">
    <citation type="journal article" date="2022" name="Genome Biol. Evol.">
        <title>The Spruce Budworm Genome: Reconstructing the Evolutionary History of Antifreeze Proteins.</title>
        <authorList>
            <person name="Beliveau C."/>
            <person name="Gagne P."/>
            <person name="Picq S."/>
            <person name="Vernygora O."/>
            <person name="Keeling C.I."/>
            <person name="Pinkney K."/>
            <person name="Doucet D."/>
            <person name="Wen F."/>
            <person name="Johnston J.S."/>
            <person name="Maaroufi H."/>
            <person name="Boyle B."/>
            <person name="Laroche J."/>
            <person name="Dewar K."/>
            <person name="Juretic N."/>
            <person name="Blackburn G."/>
            <person name="Nisole A."/>
            <person name="Brunet B."/>
            <person name="Brandao M."/>
            <person name="Lumley L."/>
            <person name="Duan J."/>
            <person name="Quan G."/>
            <person name="Lucarotti C.J."/>
            <person name="Roe A.D."/>
            <person name="Sperling F.A.H."/>
            <person name="Levesque R.C."/>
            <person name="Cusson M."/>
        </authorList>
    </citation>
    <scope>NUCLEOTIDE SEQUENCE [LARGE SCALE GENOMIC DNA]</scope>
    <source>
        <strain evidence="1">Glfc:IPQL:Cfum</strain>
    </source>
</reference>
<evidence type="ECO:0000313" key="1">
    <source>
        <dbReference type="EMBL" id="KAI8423295.1"/>
    </source>
</evidence>
<gene>
    <name evidence="1" type="ORF">MSG28_014317</name>
</gene>
<keyword evidence="2" id="KW-1185">Reference proteome</keyword>
<organism evidence="1 2">
    <name type="scientific">Choristoneura fumiferana</name>
    <name type="common">Spruce budworm moth</name>
    <name type="synonym">Archips fumiferana</name>
    <dbReference type="NCBI Taxonomy" id="7141"/>
    <lineage>
        <taxon>Eukaryota</taxon>
        <taxon>Metazoa</taxon>
        <taxon>Ecdysozoa</taxon>
        <taxon>Arthropoda</taxon>
        <taxon>Hexapoda</taxon>
        <taxon>Insecta</taxon>
        <taxon>Pterygota</taxon>
        <taxon>Neoptera</taxon>
        <taxon>Endopterygota</taxon>
        <taxon>Lepidoptera</taxon>
        <taxon>Glossata</taxon>
        <taxon>Ditrysia</taxon>
        <taxon>Tortricoidea</taxon>
        <taxon>Tortricidae</taxon>
        <taxon>Tortricinae</taxon>
        <taxon>Choristoneura</taxon>
    </lineage>
</organism>